<organism evidence="1 2">
    <name type="scientific">Naganishia vaughanmartiniae</name>
    <dbReference type="NCBI Taxonomy" id="1424756"/>
    <lineage>
        <taxon>Eukaryota</taxon>
        <taxon>Fungi</taxon>
        <taxon>Dikarya</taxon>
        <taxon>Basidiomycota</taxon>
        <taxon>Agaricomycotina</taxon>
        <taxon>Tremellomycetes</taxon>
        <taxon>Filobasidiales</taxon>
        <taxon>Filobasidiaceae</taxon>
        <taxon>Naganishia</taxon>
    </lineage>
</organism>
<accession>A0ACC2WPQ2</accession>
<sequence length="293" mass="31547">MTYKTFAVAGGLGGGAPGSANIGNLIVKHLIEYPDVKVKVLARAGSVNSESAKELESLGVTVVPVDYSKQETLTAAIKDVQVIISAITTTALAVQSALVDAAAAAKKQGSKLELFVPSEFGSDTTDLDESSPLWVKKQLHIQLKELGIPYTLFISGPFADWIAAFTGPDEQGKLTIVGTGDEPVGFTSIDDTARFIAHALATQSPSELQNAEYRIQGSTATFNELSKLYQAKSAKPIEIVHESPEESLKKFAKGDFIAFLKAEWATGHGLVGEPLRNDVWKEWKPKDIREFIQ</sequence>
<gene>
    <name evidence="1" type="ORF">QFC22_006133</name>
</gene>
<protein>
    <submittedName>
        <fullName evidence="1">Uncharacterized protein</fullName>
    </submittedName>
</protein>
<proteinExistence type="predicted"/>
<dbReference type="EMBL" id="JASBWU010000023">
    <property type="protein sequence ID" value="KAJ9113037.1"/>
    <property type="molecule type" value="Genomic_DNA"/>
</dbReference>
<evidence type="ECO:0000313" key="1">
    <source>
        <dbReference type="EMBL" id="KAJ9113037.1"/>
    </source>
</evidence>
<comment type="caution">
    <text evidence="1">The sequence shown here is derived from an EMBL/GenBank/DDBJ whole genome shotgun (WGS) entry which is preliminary data.</text>
</comment>
<name>A0ACC2WPQ2_9TREE</name>
<dbReference type="Proteomes" id="UP001243375">
    <property type="component" value="Unassembled WGS sequence"/>
</dbReference>
<evidence type="ECO:0000313" key="2">
    <source>
        <dbReference type="Proteomes" id="UP001243375"/>
    </source>
</evidence>
<keyword evidence="2" id="KW-1185">Reference proteome</keyword>
<reference evidence="1" key="1">
    <citation type="submission" date="2023-04" db="EMBL/GenBank/DDBJ databases">
        <title>Draft Genome sequencing of Naganishia species isolated from polar environments using Oxford Nanopore Technology.</title>
        <authorList>
            <person name="Leo P."/>
            <person name="Venkateswaran K."/>
        </authorList>
    </citation>
    <scope>NUCLEOTIDE SEQUENCE</scope>
    <source>
        <strain evidence="1">MNA-CCFEE 5425</strain>
    </source>
</reference>